<dbReference type="GO" id="GO:0019843">
    <property type="term" value="F:rRNA binding"/>
    <property type="evidence" value="ECO:0007669"/>
    <property type="project" value="UniProtKB-KW"/>
</dbReference>
<dbReference type="InterPro" id="IPR009027">
    <property type="entry name" value="Ribosomal_bL9/RNase_H1_N"/>
</dbReference>
<dbReference type="NCBIfam" id="TIGR00158">
    <property type="entry name" value="L9"/>
    <property type="match status" value="1"/>
</dbReference>
<dbReference type="InterPro" id="IPR020594">
    <property type="entry name" value="Ribosomal_bL9_bac/chp"/>
</dbReference>
<dbReference type="SUPFAM" id="SSF55653">
    <property type="entry name" value="Ribosomal protein L9 C-domain"/>
    <property type="match status" value="1"/>
</dbReference>
<evidence type="ECO:0000259" key="6">
    <source>
        <dbReference type="PROSITE" id="PS00651"/>
    </source>
</evidence>
<protein>
    <recommendedName>
        <fullName evidence="6">Ribosomal protein L9 domain-containing protein</fullName>
    </recommendedName>
</protein>
<keyword evidence="4" id="KW-0689">Ribosomal protein</keyword>
<dbReference type="Pfam" id="PF03948">
    <property type="entry name" value="Ribosomal_L9_C"/>
    <property type="match status" value="1"/>
</dbReference>
<dbReference type="InterPro" id="IPR020069">
    <property type="entry name" value="Ribosomal_bL9_C"/>
</dbReference>
<evidence type="ECO:0000256" key="3">
    <source>
        <dbReference type="ARBA" id="ARBA00022884"/>
    </source>
</evidence>
<gene>
    <name evidence="7" type="ORF">METZ01_LOCUS440227</name>
</gene>
<keyword evidence="5" id="KW-0687">Ribonucleoprotein</keyword>
<dbReference type="Pfam" id="PF01281">
    <property type="entry name" value="Ribosomal_L9_N"/>
    <property type="match status" value="1"/>
</dbReference>
<dbReference type="PANTHER" id="PTHR21368">
    <property type="entry name" value="50S RIBOSOMAL PROTEIN L9"/>
    <property type="match status" value="1"/>
</dbReference>
<dbReference type="GO" id="GO:1990904">
    <property type="term" value="C:ribonucleoprotein complex"/>
    <property type="evidence" value="ECO:0007669"/>
    <property type="project" value="UniProtKB-KW"/>
</dbReference>
<feature type="domain" description="Ribosomal protein L9" evidence="6">
    <location>
        <begin position="13"/>
        <end position="40"/>
    </location>
</feature>
<dbReference type="Gene3D" id="3.10.430.100">
    <property type="entry name" value="Ribosomal protein L9, C-terminal domain"/>
    <property type="match status" value="1"/>
</dbReference>
<evidence type="ECO:0000256" key="1">
    <source>
        <dbReference type="ARBA" id="ARBA00010605"/>
    </source>
</evidence>
<accession>A0A382YW13</accession>
<dbReference type="InterPro" id="IPR036935">
    <property type="entry name" value="Ribosomal_bL9_N_sf"/>
</dbReference>
<organism evidence="7">
    <name type="scientific">marine metagenome</name>
    <dbReference type="NCBI Taxonomy" id="408172"/>
    <lineage>
        <taxon>unclassified sequences</taxon>
        <taxon>metagenomes</taxon>
        <taxon>ecological metagenomes</taxon>
    </lineage>
</organism>
<evidence type="ECO:0000256" key="5">
    <source>
        <dbReference type="ARBA" id="ARBA00023274"/>
    </source>
</evidence>
<proteinExistence type="inferred from homology"/>
<dbReference type="EMBL" id="UINC01178940">
    <property type="protein sequence ID" value="SVD87373.1"/>
    <property type="molecule type" value="Genomic_DNA"/>
</dbReference>
<dbReference type="InterPro" id="IPR020070">
    <property type="entry name" value="Ribosomal_bL9_N"/>
</dbReference>
<comment type="similarity">
    <text evidence="1">Belongs to the bacterial ribosomal protein bL9 family.</text>
</comment>
<keyword evidence="2" id="KW-0699">rRNA-binding</keyword>
<reference evidence="7" key="1">
    <citation type="submission" date="2018-05" db="EMBL/GenBank/DDBJ databases">
        <authorList>
            <person name="Lanie J.A."/>
            <person name="Ng W.-L."/>
            <person name="Kazmierczak K.M."/>
            <person name="Andrzejewski T.M."/>
            <person name="Davidsen T.M."/>
            <person name="Wayne K.J."/>
            <person name="Tettelin H."/>
            <person name="Glass J.I."/>
            <person name="Rusch D."/>
            <person name="Podicherti R."/>
            <person name="Tsui H.-C.T."/>
            <person name="Winkler M.E."/>
        </authorList>
    </citation>
    <scope>NUCLEOTIDE SEQUENCE</scope>
</reference>
<dbReference type="HAMAP" id="MF_00503">
    <property type="entry name" value="Ribosomal_bL9"/>
    <property type="match status" value="1"/>
</dbReference>
<dbReference type="InterPro" id="IPR000244">
    <property type="entry name" value="Ribosomal_bL9"/>
</dbReference>
<dbReference type="SUPFAM" id="SSF55658">
    <property type="entry name" value="L9 N-domain-like"/>
    <property type="match status" value="1"/>
</dbReference>
<dbReference type="GO" id="GO:0005840">
    <property type="term" value="C:ribosome"/>
    <property type="evidence" value="ECO:0007669"/>
    <property type="project" value="UniProtKB-KW"/>
</dbReference>
<evidence type="ECO:0000313" key="7">
    <source>
        <dbReference type="EMBL" id="SVD87373.1"/>
    </source>
</evidence>
<dbReference type="GO" id="GO:0006412">
    <property type="term" value="P:translation"/>
    <property type="evidence" value="ECO:0007669"/>
    <property type="project" value="InterPro"/>
</dbReference>
<sequence>MDVILLENIQNLGGLGDLVSVKPGYARNFLVPYGKAVWATDGARVKVDERRVQLAKLEEERLDVARAKSERLPAELTVSRKAGEDGKLYGSVSAADIAEILQEQGIAVGRSEVSLPQGPIKEIGEMDLDILLHPEIRARLVVKVVEEP</sequence>
<dbReference type="GO" id="GO:0003735">
    <property type="term" value="F:structural constituent of ribosome"/>
    <property type="evidence" value="ECO:0007669"/>
    <property type="project" value="InterPro"/>
</dbReference>
<evidence type="ECO:0000256" key="4">
    <source>
        <dbReference type="ARBA" id="ARBA00022980"/>
    </source>
</evidence>
<dbReference type="PROSITE" id="PS00651">
    <property type="entry name" value="RIBOSOMAL_L9"/>
    <property type="match status" value="1"/>
</dbReference>
<evidence type="ECO:0000256" key="2">
    <source>
        <dbReference type="ARBA" id="ARBA00022730"/>
    </source>
</evidence>
<name>A0A382YW13_9ZZZZ</name>
<dbReference type="AlphaFoldDB" id="A0A382YW13"/>
<dbReference type="InterPro" id="IPR036791">
    <property type="entry name" value="Ribosomal_bL9_C_sf"/>
</dbReference>
<dbReference type="Gene3D" id="3.40.5.10">
    <property type="entry name" value="Ribosomal protein L9, N-terminal domain"/>
    <property type="match status" value="1"/>
</dbReference>
<keyword evidence="3" id="KW-0694">RNA-binding</keyword>